<reference evidence="3" key="1">
    <citation type="journal article" date="2019" name="Int. J. Syst. Evol. Microbiol.">
        <title>The Global Catalogue of Microorganisms (GCM) 10K type strain sequencing project: providing services to taxonomists for standard genome sequencing and annotation.</title>
        <authorList>
            <consortium name="The Broad Institute Genomics Platform"/>
            <consortium name="The Broad Institute Genome Sequencing Center for Infectious Disease"/>
            <person name="Wu L."/>
            <person name="Ma J."/>
        </authorList>
    </citation>
    <scope>NUCLEOTIDE SEQUENCE [LARGE SCALE GENOMIC DNA]</scope>
    <source>
        <strain evidence="3">CGMCC 1.12470</strain>
    </source>
</reference>
<feature type="compositionally biased region" description="Basic residues" evidence="1">
    <location>
        <begin position="7"/>
        <end position="19"/>
    </location>
</feature>
<feature type="region of interest" description="Disordered" evidence="1">
    <location>
        <begin position="1"/>
        <end position="26"/>
    </location>
</feature>
<evidence type="ECO:0000256" key="1">
    <source>
        <dbReference type="SAM" id="MobiDB-lite"/>
    </source>
</evidence>
<accession>A0ABW4IWA5</accession>
<comment type="caution">
    <text evidence="2">The sequence shown here is derived from an EMBL/GenBank/DDBJ whole genome shotgun (WGS) entry which is preliminary data.</text>
</comment>
<protein>
    <submittedName>
        <fullName evidence="2">Uncharacterized protein</fullName>
    </submittedName>
</protein>
<gene>
    <name evidence="2" type="ORF">ACFSL4_24250</name>
</gene>
<evidence type="ECO:0000313" key="3">
    <source>
        <dbReference type="Proteomes" id="UP001597261"/>
    </source>
</evidence>
<name>A0ABW4IWA5_9ACTN</name>
<keyword evidence="3" id="KW-1185">Reference proteome</keyword>
<sequence length="67" mass="7120">MPPLPRQRQKHLAPHHRANMRGLGDDRLPSLGHWSVSPRGADLGDGCGYSGVEVGILEGGDPAAELL</sequence>
<dbReference type="Proteomes" id="UP001597261">
    <property type="component" value="Unassembled WGS sequence"/>
</dbReference>
<proteinExistence type="predicted"/>
<dbReference type="EMBL" id="JBHUDX010000071">
    <property type="protein sequence ID" value="MFD1661231.1"/>
    <property type="molecule type" value="Genomic_DNA"/>
</dbReference>
<evidence type="ECO:0000313" key="2">
    <source>
        <dbReference type="EMBL" id="MFD1661231.1"/>
    </source>
</evidence>
<organism evidence="2 3">
    <name type="scientific">Streptomyces caeni</name>
    <dbReference type="NCBI Taxonomy" id="2307231"/>
    <lineage>
        <taxon>Bacteria</taxon>
        <taxon>Bacillati</taxon>
        <taxon>Actinomycetota</taxon>
        <taxon>Actinomycetes</taxon>
        <taxon>Kitasatosporales</taxon>
        <taxon>Streptomycetaceae</taxon>
        <taxon>Streptomyces</taxon>
    </lineage>
</organism>